<feature type="coiled-coil region" evidence="1">
    <location>
        <begin position="148"/>
        <end position="200"/>
    </location>
</feature>
<sequence length="305" mass="34096">MADKQLTISKAQQQEVYKAEALVQEKAEVLKLLGQLEAFNFQSKMGELAVLRIAQQLKEGKHYLGLPYTDEQGETQLTQSWEDCSKFLLGIAPKAINEKLQNLEQFGEDFYQASKKVGIGQKDLRQLRKLPDEQRQALVDKTLEGANKDEIKALIVDLTEQAESEKQALQQQLADSQADLEASRELAADKQQEIDALKQRKFKQAAWEQELEDLTMAITGARTLLAQGVAQLNELGNTLLAMGGVDERAREMASERLAEVVLELGSLAVNQNQQLEQDFAIARESVLRKALEQGQDIAMLEVADE</sequence>
<dbReference type="EMBL" id="BMDY01000003">
    <property type="protein sequence ID" value="GGA95939.1"/>
    <property type="molecule type" value="Genomic_DNA"/>
</dbReference>
<comment type="caution">
    <text evidence="2">The sequence shown here is derived from an EMBL/GenBank/DDBJ whole genome shotgun (WGS) entry which is preliminary data.</text>
</comment>
<evidence type="ECO:0000313" key="2">
    <source>
        <dbReference type="EMBL" id="GGA95939.1"/>
    </source>
</evidence>
<dbReference type="Proteomes" id="UP000651977">
    <property type="component" value="Unassembled WGS sequence"/>
</dbReference>
<gene>
    <name evidence="2" type="ORF">GCM10007414_06010</name>
</gene>
<organism evidence="2 3">
    <name type="scientific">Agarivorans gilvus</name>
    <dbReference type="NCBI Taxonomy" id="680279"/>
    <lineage>
        <taxon>Bacteria</taxon>
        <taxon>Pseudomonadati</taxon>
        <taxon>Pseudomonadota</taxon>
        <taxon>Gammaproteobacteria</taxon>
        <taxon>Alteromonadales</taxon>
        <taxon>Alteromonadaceae</taxon>
        <taxon>Agarivorans</taxon>
    </lineage>
</organism>
<dbReference type="RefSeq" id="WP_055732882.1">
    <property type="nucleotide sequence ID" value="NZ_BMDY01000003.1"/>
</dbReference>
<keyword evidence="3" id="KW-1185">Reference proteome</keyword>
<name>A0ABQ1HYK2_9ALTE</name>
<evidence type="ECO:0000256" key="1">
    <source>
        <dbReference type="SAM" id="Coils"/>
    </source>
</evidence>
<protein>
    <submittedName>
        <fullName evidence="2">Uncharacterized protein</fullName>
    </submittedName>
</protein>
<proteinExistence type="predicted"/>
<accession>A0ABQ1HYK2</accession>
<keyword evidence="1" id="KW-0175">Coiled coil</keyword>
<evidence type="ECO:0000313" key="3">
    <source>
        <dbReference type="Proteomes" id="UP000651977"/>
    </source>
</evidence>
<reference evidence="3" key="1">
    <citation type="journal article" date="2019" name="Int. J. Syst. Evol. Microbiol.">
        <title>The Global Catalogue of Microorganisms (GCM) 10K type strain sequencing project: providing services to taxonomists for standard genome sequencing and annotation.</title>
        <authorList>
            <consortium name="The Broad Institute Genomics Platform"/>
            <consortium name="The Broad Institute Genome Sequencing Center for Infectious Disease"/>
            <person name="Wu L."/>
            <person name="Ma J."/>
        </authorList>
    </citation>
    <scope>NUCLEOTIDE SEQUENCE [LARGE SCALE GENOMIC DNA]</scope>
    <source>
        <strain evidence="3">CGMCC 1.10131</strain>
    </source>
</reference>